<dbReference type="AlphaFoldDB" id="A0A8S9PZZ3"/>
<evidence type="ECO:0000313" key="3">
    <source>
        <dbReference type="Proteomes" id="UP000712600"/>
    </source>
</evidence>
<evidence type="ECO:0000256" key="1">
    <source>
        <dbReference type="SAM" id="MobiDB-lite"/>
    </source>
</evidence>
<accession>A0A8S9PZZ3</accession>
<protein>
    <submittedName>
        <fullName evidence="2">Uncharacterized protein</fullName>
    </submittedName>
</protein>
<sequence>MQGRRVLPDTEGGVDRHCRPLEAGHQNQPPELLVPQALFQHRVNLIVRLRGLKPIPLNEKKAKSLKDLDFGSTPSILDIFGGSSGESELDGLTCRPEALVACEQERQGPPQLVFHPPKAGRSAFNACGCSLARYEGADRTLRDGSLSRRECKMRDCYLLRSPEISVEVAASPLPLDLQTDSDLGDGTLILVEIRYLVKEISERERLSSSDKLLGVTMDNGV</sequence>
<feature type="compositionally biased region" description="Basic and acidic residues" evidence="1">
    <location>
        <begin position="13"/>
        <end position="22"/>
    </location>
</feature>
<feature type="region of interest" description="Disordered" evidence="1">
    <location>
        <begin position="1"/>
        <end position="29"/>
    </location>
</feature>
<comment type="caution">
    <text evidence="2">The sequence shown here is derived from an EMBL/GenBank/DDBJ whole genome shotgun (WGS) entry which is preliminary data.</text>
</comment>
<organism evidence="2 3">
    <name type="scientific">Brassica cretica</name>
    <name type="common">Mustard</name>
    <dbReference type="NCBI Taxonomy" id="69181"/>
    <lineage>
        <taxon>Eukaryota</taxon>
        <taxon>Viridiplantae</taxon>
        <taxon>Streptophyta</taxon>
        <taxon>Embryophyta</taxon>
        <taxon>Tracheophyta</taxon>
        <taxon>Spermatophyta</taxon>
        <taxon>Magnoliopsida</taxon>
        <taxon>eudicotyledons</taxon>
        <taxon>Gunneridae</taxon>
        <taxon>Pentapetalae</taxon>
        <taxon>rosids</taxon>
        <taxon>malvids</taxon>
        <taxon>Brassicales</taxon>
        <taxon>Brassicaceae</taxon>
        <taxon>Brassiceae</taxon>
        <taxon>Brassica</taxon>
    </lineage>
</organism>
<proteinExistence type="predicted"/>
<gene>
    <name evidence="2" type="ORF">F2Q69_00048667</name>
</gene>
<name>A0A8S9PZZ3_BRACR</name>
<reference evidence="2" key="1">
    <citation type="submission" date="2019-12" db="EMBL/GenBank/DDBJ databases">
        <title>Genome sequencing and annotation of Brassica cretica.</title>
        <authorList>
            <person name="Studholme D.J."/>
            <person name="Sarris P."/>
        </authorList>
    </citation>
    <scope>NUCLEOTIDE SEQUENCE</scope>
    <source>
        <strain evidence="2">PFS-109/04</strain>
        <tissue evidence="2">Leaf</tissue>
    </source>
</reference>
<dbReference type="EMBL" id="QGKX02001347">
    <property type="protein sequence ID" value="KAF3525261.1"/>
    <property type="molecule type" value="Genomic_DNA"/>
</dbReference>
<dbReference type="Proteomes" id="UP000712600">
    <property type="component" value="Unassembled WGS sequence"/>
</dbReference>
<evidence type="ECO:0000313" key="2">
    <source>
        <dbReference type="EMBL" id="KAF3525261.1"/>
    </source>
</evidence>